<dbReference type="EMBL" id="DYUK01000247">
    <property type="protein sequence ID" value="HJG81008.1"/>
    <property type="molecule type" value="Genomic_DNA"/>
</dbReference>
<keyword evidence="3" id="KW-0732">Signal</keyword>
<keyword evidence="5" id="KW-0449">Lipoprotein</keyword>
<dbReference type="InterPro" id="IPR050957">
    <property type="entry name" value="BMP_lipoprotein"/>
</dbReference>
<sequence>MGPSRRSAPRTVGAVLAVSALLAGCGDSGEEPASIVRTSACAVSAPSGFEDAGVGAAVLEQVRGAVRQGLVDTTSTQRVSTPAQTQAALERFAADGCTLTLLVGPGGAGALSQVAQEVPDRAFLAVGAGIGADQPDNVLSVDFDLRDSAFLAGYAAAHATTTGVVAVSVSTGQADGDTLLAAFDEGVVAAQEADDENDLDVRVVQQGMVEARTVEDTSAAGRDWAEDATADGADVLVPFGSASPQGVVEHLSALAQEQDEAGEEDEAADSGPDSAPAGADAAGTAGDGDAEGTGASAEESELPYLIWTGSDGSKSLPTPVRKQVIASIVPQVGTAMRAVLTGWPGTGGDPDALLEVDGEPVDDAHEAMPEVVGGLEVRSRRAVGDLDNGGVELVVSDGVLSPLTGLGRAVSDGRDLLEEEDAEAS</sequence>
<name>A0A921MF59_9MICO</name>
<dbReference type="PANTHER" id="PTHR34296:SF2">
    <property type="entry name" value="ABC TRANSPORTER GUANOSINE-BINDING PROTEIN NUPN"/>
    <property type="match status" value="1"/>
</dbReference>
<evidence type="ECO:0000256" key="1">
    <source>
        <dbReference type="ARBA" id="ARBA00004236"/>
    </source>
</evidence>
<protein>
    <submittedName>
        <fullName evidence="8">BMP family ABC transporter substrate-binding protein</fullName>
    </submittedName>
</protein>
<evidence type="ECO:0000256" key="3">
    <source>
        <dbReference type="ARBA" id="ARBA00022729"/>
    </source>
</evidence>
<dbReference type="PROSITE" id="PS51257">
    <property type="entry name" value="PROKAR_LIPOPROTEIN"/>
    <property type="match status" value="1"/>
</dbReference>
<evidence type="ECO:0000256" key="4">
    <source>
        <dbReference type="ARBA" id="ARBA00023136"/>
    </source>
</evidence>
<organism evidence="8 9">
    <name type="scientific">Brevibacterium senegalense</name>
    <dbReference type="NCBI Taxonomy" id="1033736"/>
    <lineage>
        <taxon>Bacteria</taxon>
        <taxon>Bacillati</taxon>
        <taxon>Actinomycetota</taxon>
        <taxon>Actinomycetes</taxon>
        <taxon>Micrococcales</taxon>
        <taxon>Brevibacteriaceae</taxon>
        <taxon>Brevibacterium</taxon>
    </lineage>
</organism>
<comment type="caution">
    <text evidence="8">The sequence shown here is derived from an EMBL/GenBank/DDBJ whole genome shotgun (WGS) entry which is preliminary data.</text>
</comment>
<dbReference type="GO" id="GO:0005886">
    <property type="term" value="C:plasma membrane"/>
    <property type="evidence" value="ECO:0007669"/>
    <property type="project" value="UniProtKB-SubCell"/>
</dbReference>
<comment type="subcellular location">
    <subcellularLocation>
        <location evidence="1">Cell membrane</location>
    </subcellularLocation>
</comment>
<evidence type="ECO:0000313" key="9">
    <source>
        <dbReference type="Proteomes" id="UP000784435"/>
    </source>
</evidence>
<dbReference type="InterPro" id="IPR003760">
    <property type="entry name" value="PnrA-like"/>
</dbReference>
<dbReference type="AlphaFoldDB" id="A0A921MF59"/>
<evidence type="ECO:0000259" key="7">
    <source>
        <dbReference type="Pfam" id="PF02608"/>
    </source>
</evidence>
<evidence type="ECO:0000313" key="8">
    <source>
        <dbReference type="EMBL" id="HJG81008.1"/>
    </source>
</evidence>
<dbReference type="Proteomes" id="UP000784435">
    <property type="component" value="Unassembled WGS sequence"/>
</dbReference>
<feature type="region of interest" description="Disordered" evidence="6">
    <location>
        <begin position="256"/>
        <end position="297"/>
    </location>
</feature>
<keyword evidence="2" id="KW-1003">Cell membrane</keyword>
<proteinExistence type="predicted"/>
<evidence type="ECO:0000256" key="6">
    <source>
        <dbReference type="SAM" id="MobiDB-lite"/>
    </source>
</evidence>
<evidence type="ECO:0000256" key="5">
    <source>
        <dbReference type="ARBA" id="ARBA00023288"/>
    </source>
</evidence>
<feature type="domain" description="ABC transporter substrate-binding protein PnrA-like" evidence="7">
    <location>
        <begin position="41"/>
        <end position="251"/>
    </location>
</feature>
<dbReference type="PANTHER" id="PTHR34296">
    <property type="entry name" value="TRANSCRIPTIONAL ACTIVATOR PROTEIN MED"/>
    <property type="match status" value="1"/>
</dbReference>
<reference evidence="8" key="1">
    <citation type="journal article" date="2021" name="PeerJ">
        <title>Extensive microbial diversity within the chicken gut microbiome revealed by metagenomics and culture.</title>
        <authorList>
            <person name="Gilroy R."/>
            <person name="Ravi A."/>
            <person name="Getino M."/>
            <person name="Pursley I."/>
            <person name="Horton D.L."/>
            <person name="Alikhan N.F."/>
            <person name="Baker D."/>
            <person name="Gharbi K."/>
            <person name="Hall N."/>
            <person name="Watson M."/>
            <person name="Adriaenssens E.M."/>
            <person name="Foster-Nyarko E."/>
            <person name="Jarju S."/>
            <person name="Secka A."/>
            <person name="Antonio M."/>
            <person name="Oren A."/>
            <person name="Chaudhuri R.R."/>
            <person name="La Ragione R."/>
            <person name="Hildebrand F."/>
            <person name="Pallen M.J."/>
        </authorList>
    </citation>
    <scope>NUCLEOTIDE SEQUENCE</scope>
    <source>
        <strain evidence="8">ChiGjej5B5-7349</strain>
    </source>
</reference>
<accession>A0A921MF59</accession>
<feature type="compositionally biased region" description="Acidic residues" evidence="6">
    <location>
        <begin position="257"/>
        <end position="268"/>
    </location>
</feature>
<evidence type="ECO:0000256" key="2">
    <source>
        <dbReference type="ARBA" id="ARBA00022475"/>
    </source>
</evidence>
<dbReference type="Gene3D" id="3.40.50.2300">
    <property type="match status" value="1"/>
</dbReference>
<dbReference type="Pfam" id="PF02608">
    <property type="entry name" value="Bmp"/>
    <property type="match status" value="1"/>
</dbReference>
<feature type="compositionally biased region" description="Low complexity" evidence="6">
    <location>
        <begin position="269"/>
        <end position="284"/>
    </location>
</feature>
<keyword evidence="4" id="KW-0472">Membrane</keyword>
<gene>
    <name evidence="8" type="ORF">K8V08_11425</name>
</gene>
<reference evidence="8" key="2">
    <citation type="submission" date="2021-09" db="EMBL/GenBank/DDBJ databases">
        <authorList>
            <person name="Gilroy R."/>
        </authorList>
    </citation>
    <scope>NUCLEOTIDE SEQUENCE</scope>
    <source>
        <strain evidence="8">ChiGjej5B5-7349</strain>
    </source>
</reference>